<reference evidence="2" key="1">
    <citation type="submission" date="2020-10" db="EMBL/GenBank/DDBJ databases">
        <authorList>
            <person name="Kadnikov V."/>
            <person name="Beletsky A.V."/>
            <person name="Mardanov A.V."/>
            <person name="Karnachuk O.V."/>
            <person name="Ravin N.V."/>
        </authorList>
    </citation>
    <scope>NUCLEOTIDE SEQUENCE</scope>
    <source>
        <strain evidence="2">Bu02</strain>
    </source>
</reference>
<dbReference type="EMBL" id="CP062796">
    <property type="protein sequence ID" value="QUL98778.1"/>
    <property type="molecule type" value="Genomic_DNA"/>
</dbReference>
<protein>
    <recommendedName>
        <fullName evidence="1">DUF6504 domain-containing protein</fullName>
    </recommendedName>
</protein>
<evidence type="ECO:0000313" key="2">
    <source>
        <dbReference type="EMBL" id="QUL98778.1"/>
    </source>
</evidence>
<proteinExistence type="predicted"/>
<dbReference type="InterPro" id="IPR045443">
    <property type="entry name" value="DUF6504"/>
</dbReference>
<dbReference type="AlphaFoldDB" id="A0AAT9LF54"/>
<dbReference type="Pfam" id="PF20114">
    <property type="entry name" value="DUF6504"/>
    <property type="match status" value="1"/>
</dbReference>
<feature type="domain" description="DUF6504" evidence="1">
    <location>
        <begin position="8"/>
        <end position="80"/>
    </location>
</feature>
<evidence type="ECO:0000259" key="1">
    <source>
        <dbReference type="Pfam" id="PF20114"/>
    </source>
</evidence>
<accession>A0AAT9LF54</accession>
<gene>
    <name evidence="2" type="ORF">IMF26_01475</name>
</gene>
<sequence length="82" mass="9978">MLLVTKIVDQPVLVVVEKGKPKRFFWVKRWVNVAGIIDKWNEVGRWWEDEKEKVFFRVLAAEGGIYEIYSDKKRWNLYRVYD</sequence>
<dbReference type="KEGG" id="fcz:IMF26_01475"/>
<reference evidence="2" key="2">
    <citation type="journal article" date="2023" name="Biology">
        <title>Prokaryotic Life Associated with Coal-Fire Gas Vents Revealed by Metagenomics.</title>
        <authorList>
            <person name="Kadnikov V.V."/>
            <person name="Mardanov A.V."/>
            <person name="Beletsky A.V."/>
            <person name="Karnachuk O.V."/>
            <person name="Ravin N.V."/>
        </authorList>
    </citation>
    <scope>NUCLEOTIDE SEQUENCE</scope>
    <source>
        <strain evidence="2">Bu02</strain>
    </source>
</reference>
<name>A0AAT9LF54_9FIRM</name>
<organism evidence="2">
    <name type="scientific">Candidatus Fermentithermobacillus carboniphilus</name>
    <dbReference type="NCBI Taxonomy" id="3085328"/>
    <lineage>
        <taxon>Bacteria</taxon>
        <taxon>Bacillati</taxon>
        <taxon>Bacillota</taxon>
        <taxon>Candidatus Fermentithermobacillia</taxon>
        <taxon>Candidatus Fermentithermobacillales</taxon>
        <taxon>Candidatus Fermentithermobacillaceae</taxon>
        <taxon>Candidatus Fermentithermobacillus</taxon>
    </lineage>
</organism>